<evidence type="ECO:0000313" key="3">
    <source>
        <dbReference type="EMBL" id="MBD2148698.1"/>
    </source>
</evidence>
<dbReference type="Pfam" id="PF03865">
    <property type="entry name" value="ShlB"/>
    <property type="match status" value="1"/>
</dbReference>
<reference evidence="3" key="2">
    <citation type="submission" date="2020-08" db="EMBL/GenBank/DDBJ databases">
        <authorList>
            <person name="Chen M."/>
            <person name="Teng W."/>
            <person name="Zhao L."/>
            <person name="Hu C."/>
            <person name="Zhou Y."/>
            <person name="Han B."/>
            <person name="Song L."/>
            <person name="Shu W."/>
        </authorList>
    </citation>
    <scope>NUCLEOTIDE SEQUENCE</scope>
    <source>
        <strain evidence="3">FACHB-1277</strain>
    </source>
</reference>
<organism evidence="3 4">
    <name type="scientific">Pseudanabaena cinerea FACHB-1277</name>
    <dbReference type="NCBI Taxonomy" id="2949581"/>
    <lineage>
        <taxon>Bacteria</taxon>
        <taxon>Bacillati</taxon>
        <taxon>Cyanobacteriota</taxon>
        <taxon>Cyanophyceae</taxon>
        <taxon>Pseudanabaenales</taxon>
        <taxon>Pseudanabaenaceae</taxon>
        <taxon>Pseudanabaena</taxon>
        <taxon>Pseudanabaena cinerea</taxon>
    </lineage>
</organism>
<dbReference type="Proteomes" id="UP000631421">
    <property type="component" value="Unassembled WGS sequence"/>
</dbReference>
<dbReference type="InterPro" id="IPR005565">
    <property type="entry name" value="Hemolysn_activator_HlyB_C"/>
</dbReference>
<proteinExistence type="predicted"/>
<dbReference type="GO" id="GO:0046819">
    <property type="term" value="P:protein secretion by the type V secretion system"/>
    <property type="evidence" value="ECO:0007669"/>
    <property type="project" value="TreeGrafter"/>
</dbReference>
<keyword evidence="4" id="KW-1185">Reference proteome</keyword>
<dbReference type="AlphaFoldDB" id="A0A926Z4M4"/>
<dbReference type="PANTHER" id="PTHR34597:SF1">
    <property type="entry name" value="HEME_HEMOPEXIN TRANSPORTER PROTEIN HUXB"/>
    <property type="match status" value="1"/>
</dbReference>
<dbReference type="PANTHER" id="PTHR34597">
    <property type="entry name" value="SLR1661 PROTEIN"/>
    <property type="match status" value="1"/>
</dbReference>
<feature type="region of interest" description="Disordered" evidence="1">
    <location>
        <begin position="1"/>
        <end position="41"/>
    </location>
</feature>
<comment type="caution">
    <text evidence="3">The sequence shown here is derived from an EMBL/GenBank/DDBJ whole genome shotgun (WGS) entry which is preliminary data.</text>
</comment>
<feature type="compositionally biased region" description="Polar residues" evidence="1">
    <location>
        <begin position="1"/>
        <end position="15"/>
    </location>
</feature>
<feature type="compositionally biased region" description="Basic and acidic residues" evidence="1">
    <location>
        <begin position="18"/>
        <end position="32"/>
    </location>
</feature>
<dbReference type="GO" id="GO:0008320">
    <property type="term" value="F:protein transmembrane transporter activity"/>
    <property type="evidence" value="ECO:0007669"/>
    <property type="project" value="TreeGrafter"/>
</dbReference>
<evidence type="ECO:0000256" key="1">
    <source>
        <dbReference type="SAM" id="MobiDB-lite"/>
    </source>
</evidence>
<dbReference type="EMBL" id="JACJPY010000002">
    <property type="protein sequence ID" value="MBD2148698.1"/>
    <property type="molecule type" value="Genomic_DNA"/>
</dbReference>
<dbReference type="GO" id="GO:0098046">
    <property type="term" value="C:type V protein secretion system complex"/>
    <property type="evidence" value="ECO:0007669"/>
    <property type="project" value="TreeGrafter"/>
</dbReference>
<reference evidence="3" key="1">
    <citation type="journal article" date="2015" name="ISME J.">
        <title>Draft Genome Sequence of Streptomyces incarnatus NRRL8089, which Produces the Nucleoside Antibiotic Sinefungin.</title>
        <authorList>
            <person name="Oshima K."/>
            <person name="Hattori M."/>
            <person name="Shimizu H."/>
            <person name="Fukuda K."/>
            <person name="Nemoto M."/>
            <person name="Inagaki K."/>
            <person name="Tamura T."/>
        </authorList>
    </citation>
    <scope>NUCLEOTIDE SEQUENCE</scope>
    <source>
        <strain evidence="3">FACHB-1277</strain>
    </source>
</reference>
<name>A0A926Z4M4_9CYAN</name>
<sequence length="544" mass="60908">MGITLESTYGETLSPKQAEPKQLNHKDDDPCKGNRPLNRPQFPLRTTSSVLQEKLRKLEKDFFRTPSPKTCQAELQKLTDAVTETYVNNGYINSFATLDDTVDPPEIKINEGELEKLGADTTIEGLQNVSRDYVLPRIQQYITSPFNASRLEEGLVIMNRDPNFKEFRGTISTSKDSSRKPELVLDVKERNQFQGFVSFDNESPVSVGSERIGAGLSVSNLTNFGDQLAFSYYRSTSNGLNQYDISYSIPVNHQDGRLSFRVAPNNFRITQSDFAALGIRGAGTLYEVNFRQPIARSRVDEFALSLGYAYQTGQTFLFNDLQTPFGIGPESDGSTRTGVIKFGQEYTLREPNNSAWSFRSQFNLGTGLGIFNVSSNKVNNPNAPTSHFLSWSGQIQRLQGLGRNVFLLASLDTQLASDPLLSSQQFAIGGAQSVRGFRQNVRVGDNGFRLSLENRWVLLRDEIDESSKLQFGPFVDLGAIWNHPRNPNQLPQQNFIAGGGLVAILEPLKGLTMRLDYAIPFLRLSDKTNNLQDSSLYFNMKYQF</sequence>
<feature type="domain" description="Haemolysin activator HlyB C-terminal" evidence="2">
    <location>
        <begin position="183"/>
        <end position="500"/>
    </location>
</feature>
<evidence type="ECO:0000313" key="4">
    <source>
        <dbReference type="Proteomes" id="UP000631421"/>
    </source>
</evidence>
<protein>
    <submittedName>
        <fullName evidence="3">ShlB/FhaC/HecB family hemolysin secretion/activation protein</fullName>
    </submittedName>
</protein>
<gene>
    <name evidence="3" type="ORF">H6F44_00935</name>
</gene>
<dbReference type="Gene3D" id="2.40.160.50">
    <property type="entry name" value="membrane protein fhac: a member of the omp85/tpsb transporter family"/>
    <property type="match status" value="1"/>
</dbReference>
<accession>A0A926Z4M4</accession>
<dbReference type="InterPro" id="IPR051544">
    <property type="entry name" value="TPS_OM_transporter"/>
</dbReference>
<evidence type="ECO:0000259" key="2">
    <source>
        <dbReference type="Pfam" id="PF03865"/>
    </source>
</evidence>